<keyword evidence="3" id="KW-0805">Transcription regulation</keyword>
<gene>
    <name evidence="9" type="ORF">AMTR_s00047p00118220</name>
</gene>
<dbReference type="GO" id="GO:0005730">
    <property type="term" value="C:nucleolus"/>
    <property type="evidence" value="ECO:0007669"/>
    <property type="project" value="UniProtKB-SubCell"/>
</dbReference>
<feature type="domain" description="DEK-C" evidence="8">
    <location>
        <begin position="475"/>
        <end position="530"/>
    </location>
</feature>
<dbReference type="EMBL" id="KI392311">
    <property type="protein sequence ID" value="ERN17765.1"/>
    <property type="molecule type" value="Genomic_DNA"/>
</dbReference>
<sequence>MDPDAEETKSNGADPLDEKGKGAAAETTEANEDEEKKKEIDSKEQEGDANNGVSKEETKETETKGTPTTKKRGRRSSKASQEESTQEISAKKKRTSDVATPATRSIERPSRERKSIERFIVYNEKEPSKEFSIEKGHGTLLKDIPNVAYKLSKRKSDDVLKMLHVILYGRRGKSHQVKSNISQFSGFVWAENEEKQRSKVKEKLDKCVKEKLLQFCDLFDLRVAKVTSRKEELVAKILEFLQSPHATTDVILAEKEQRSKKRKRQVKGSVAGKSRGTPSRSSAKKKRSADTPKSKDKKGASKVKDDNEEEDEDEEMEEVEGEKESASPDEAAMEESDKGSEEEEDLEEQEKAEEEQVEEEEEEKVEEEEEERGKHGRGSKRSVSKKETAKKSPSKKASTPKKVIPSKPSKSPSKSASKKPKSDDKNDASPRSSRKKKDKVGSHAKSSTVEKSPTKEKSGRRKNKGKAATESSVDVPSEEDLRKAICDILKEVDFNTATFTDILKQLAAHFNTDLTERKSAVKIMIQDELTKLAEDEDEESDANAGKGAPSEAPVKASKKA</sequence>
<dbReference type="Gene3D" id="1.10.10.60">
    <property type="entry name" value="Homeodomain-like"/>
    <property type="match status" value="1"/>
</dbReference>
<dbReference type="Proteomes" id="UP000017836">
    <property type="component" value="Unassembled WGS sequence"/>
</dbReference>
<evidence type="ECO:0000256" key="4">
    <source>
        <dbReference type="ARBA" id="ARBA00023125"/>
    </source>
</evidence>
<feature type="compositionally biased region" description="Basic residues" evidence="7">
    <location>
        <begin position="374"/>
        <end position="383"/>
    </location>
</feature>
<feature type="compositionally biased region" description="Basic and acidic residues" evidence="7">
    <location>
        <begin position="288"/>
        <end position="305"/>
    </location>
</feature>
<evidence type="ECO:0000259" key="8">
    <source>
        <dbReference type="PROSITE" id="PS51998"/>
    </source>
</evidence>
<dbReference type="GO" id="GO:0042393">
    <property type="term" value="F:histone binding"/>
    <property type="evidence" value="ECO:0000318"/>
    <property type="project" value="GO_Central"/>
</dbReference>
<feature type="compositionally biased region" description="Acidic residues" evidence="7">
    <location>
        <begin position="306"/>
        <end position="321"/>
    </location>
</feature>
<evidence type="ECO:0000256" key="2">
    <source>
        <dbReference type="ARBA" id="ARBA00022853"/>
    </source>
</evidence>
<evidence type="ECO:0000313" key="9">
    <source>
        <dbReference type="EMBL" id="ERN17765.1"/>
    </source>
</evidence>
<dbReference type="InterPro" id="IPR044198">
    <property type="entry name" value="DEK"/>
</dbReference>
<name>U5D696_AMBTC</name>
<protein>
    <recommendedName>
        <fullName evidence="8">DEK-C domain-containing protein</fullName>
    </recommendedName>
</protein>
<keyword evidence="4" id="KW-0238">DNA-binding</keyword>
<feature type="compositionally biased region" description="Basic and acidic residues" evidence="7">
    <location>
        <begin position="54"/>
        <end position="63"/>
    </location>
</feature>
<dbReference type="HOGENOM" id="CLU_011980_0_0_1"/>
<evidence type="ECO:0000313" key="10">
    <source>
        <dbReference type="Proteomes" id="UP000017836"/>
    </source>
</evidence>
<dbReference type="eggNOG" id="KOG2266">
    <property type="taxonomic scope" value="Eukaryota"/>
</dbReference>
<feature type="region of interest" description="Disordered" evidence="7">
    <location>
        <begin position="251"/>
        <end position="480"/>
    </location>
</feature>
<feature type="region of interest" description="Disordered" evidence="7">
    <location>
        <begin position="532"/>
        <end position="560"/>
    </location>
</feature>
<evidence type="ECO:0000256" key="3">
    <source>
        <dbReference type="ARBA" id="ARBA00023015"/>
    </source>
</evidence>
<dbReference type="AlphaFoldDB" id="U5D696"/>
<organism evidence="9 10">
    <name type="scientific">Amborella trichopoda</name>
    <dbReference type="NCBI Taxonomy" id="13333"/>
    <lineage>
        <taxon>Eukaryota</taxon>
        <taxon>Viridiplantae</taxon>
        <taxon>Streptophyta</taxon>
        <taxon>Embryophyta</taxon>
        <taxon>Tracheophyta</taxon>
        <taxon>Spermatophyta</taxon>
        <taxon>Magnoliopsida</taxon>
        <taxon>Amborellales</taxon>
        <taxon>Amborellaceae</taxon>
        <taxon>Amborella</taxon>
    </lineage>
</organism>
<accession>U5D696</accession>
<evidence type="ECO:0000256" key="1">
    <source>
        <dbReference type="ARBA" id="ARBA00004604"/>
    </source>
</evidence>
<reference evidence="10" key="1">
    <citation type="journal article" date="2013" name="Science">
        <title>The Amborella genome and the evolution of flowering plants.</title>
        <authorList>
            <consortium name="Amborella Genome Project"/>
        </authorList>
    </citation>
    <scope>NUCLEOTIDE SEQUENCE [LARGE SCALE GENOMIC DNA]</scope>
</reference>
<dbReference type="STRING" id="13333.U5D696"/>
<keyword evidence="10" id="KW-1185">Reference proteome</keyword>
<dbReference type="InterPro" id="IPR014876">
    <property type="entry name" value="DEK_C"/>
</dbReference>
<dbReference type="PANTHER" id="PTHR13468">
    <property type="entry name" value="DEK PROTEIN"/>
    <property type="match status" value="1"/>
</dbReference>
<evidence type="ECO:0000256" key="7">
    <source>
        <dbReference type="SAM" id="MobiDB-lite"/>
    </source>
</evidence>
<dbReference type="FunFam" id="1.10.10.60:FF:000220">
    <property type="entry name" value="DEK domain-containing chromatin associated protein"/>
    <property type="match status" value="1"/>
</dbReference>
<keyword evidence="2" id="KW-0156">Chromatin regulator</keyword>
<feature type="compositionally biased region" description="Basic and acidic residues" evidence="7">
    <location>
        <begin position="34"/>
        <end position="46"/>
    </location>
</feature>
<evidence type="ECO:0000256" key="6">
    <source>
        <dbReference type="ARBA" id="ARBA00023242"/>
    </source>
</evidence>
<dbReference type="GO" id="GO:0005634">
    <property type="term" value="C:nucleus"/>
    <property type="evidence" value="ECO:0000318"/>
    <property type="project" value="GO_Central"/>
</dbReference>
<keyword evidence="6" id="KW-0539">Nucleus</keyword>
<dbReference type="GO" id="GO:2000779">
    <property type="term" value="P:regulation of double-strand break repair"/>
    <property type="evidence" value="ECO:0000318"/>
    <property type="project" value="GO_Central"/>
</dbReference>
<dbReference type="PROSITE" id="PS51998">
    <property type="entry name" value="DEK_C"/>
    <property type="match status" value="1"/>
</dbReference>
<dbReference type="GO" id="GO:0003677">
    <property type="term" value="F:DNA binding"/>
    <property type="evidence" value="ECO:0007669"/>
    <property type="project" value="UniProtKB-KW"/>
</dbReference>
<dbReference type="Pfam" id="PF08766">
    <property type="entry name" value="DEK_C"/>
    <property type="match status" value="1"/>
</dbReference>
<evidence type="ECO:0000256" key="5">
    <source>
        <dbReference type="ARBA" id="ARBA00023163"/>
    </source>
</evidence>
<feature type="compositionally biased region" description="Acidic residues" evidence="7">
    <location>
        <begin position="340"/>
        <end position="370"/>
    </location>
</feature>
<dbReference type="Gramene" id="ERN17765">
    <property type="protein sequence ID" value="ERN17765"/>
    <property type="gene ID" value="AMTR_s00047p00118220"/>
</dbReference>
<comment type="subcellular location">
    <subcellularLocation>
        <location evidence="1">Nucleus</location>
        <location evidence="1">Nucleolus</location>
    </subcellularLocation>
</comment>
<proteinExistence type="predicted"/>
<keyword evidence="5" id="KW-0804">Transcription</keyword>
<dbReference type="OMA" id="WHENEED"/>
<dbReference type="SUPFAM" id="SSF109715">
    <property type="entry name" value="DEK C-terminal domain"/>
    <property type="match status" value="1"/>
</dbReference>
<feature type="compositionally biased region" description="Low complexity" evidence="7">
    <location>
        <begin position="395"/>
        <end position="415"/>
    </location>
</feature>
<dbReference type="PANTHER" id="PTHR13468:SF1">
    <property type="entry name" value="PROTEIN DEK"/>
    <property type="match status" value="1"/>
</dbReference>
<dbReference type="GO" id="GO:0006325">
    <property type="term" value="P:chromatin organization"/>
    <property type="evidence" value="ECO:0007669"/>
    <property type="project" value="UniProtKB-KW"/>
</dbReference>
<feature type="region of interest" description="Disordered" evidence="7">
    <location>
        <begin position="1"/>
        <end position="111"/>
    </location>
</feature>